<sequence length="362" mass="38675">MTVTRSHRWPIAVAAALGALLLAACAGPSGTDDVLAADAPLPTEVPPGTTLVVADQQEALQTALRVSGELDRLPFQVEFANFVGGPEILEAFRAEAADVATVGDTPPIQALVAGEDVPIIQARQSDPANTLLAVAPGAGVRTPADLRGKKIAYAEGTAQQVVVLRTLEKAGLSTDDVELVRLQLAEFNDAVRTGQVDVAPLNEPRLTRFLEEAAPRGGGVIDPAATEGTSSGLNFLYARRAVLEDPARAAALRSFVDHYTRSQQWINDNQDEWIQRYYVENQGVTAEDGRRIVDSLGDYTFPPLDEALVARQQASIDVIDRAGELPRQVDAADGFDLRFDEVIGEVVPEIGGSQAVPEEVQR</sequence>
<evidence type="ECO:0000256" key="1">
    <source>
        <dbReference type="SAM" id="SignalP"/>
    </source>
</evidence>
<dbReference type="Proteomes" id="UP001501414">
    <property type="component" value="Unassembled WGS sequence"/>
</dbReference>
<reference evidence="4" key="1">
    <citation type="journal article" date="2019" name="Int. J. Syst. Evol. Microbiol.">
        <title>The Global Catalogue of Microorganisms (GCM) 10K type strain sequencing project: providing services to taxonomists for standard genome sequencing and annotation.</title>
        <authorList>
            <consortium name="The Broad Institute Genomics Platform"/>
            <consortium name="The Broad Institute Genome Sequencing Center for Infectious Disease"/>
            <person name="Wu L."/>
            <person name="Ma J."/>
        </authorList>
    </citation>
    <scope>NUCLEOTIDE SEQUENCE [LARGE SCALE GENOMIC DNA]</scope>
    <source>
        <strain evidence="4">JCM 11896</strain>
    </source>
</reference>
<dbReference type="CDD" id="cd13558">
    <property type="entry name" value="PBP2_SsuA_like_2"/>
    <property type="match status" value="1"/>
</dbReference>
<organism evidence="3 4">
    <name type="scientific">Pseudonocardia kongjuensis</name>
    <dbReference type="NCBI Taxonomy" id="102227"/>
    <lineage>
        <taxon>Bacteria</taxon>
        <taxon>Bacillati</taxon>
        <taxon>Actinomycetota</taxon>
        <taxon>Actinomycetes</taxon>
        <taxon>Pseudonocardiales</taxon>
        <taxon>Pseudonocardiaceae</taxon>
        <taxon>Pseudonocardia</taxon>
    </lineage>
</organism>
<dbReference type="RefSeq" id="WP_344021891.1">
    <property type="nucleotide sequence ID" value="NZ_BAAAJK010000008.1"/>
</dbReference>
<protein>
    <submittedName>
        <fullName evidence="3">ABC transporter substrate-binding protein</fullName>
    </submittedName>
</protein>
<proteinExistence type="predicted"/>
<comment type="caution">
    <text evidence="3">The sequence shown here is derived from an EMBL/GenBank/DDBJ whole genome shotgun (WGS) entry which is preliminary data.</text>
</comment>
<dbReference type="PROSITE" id="PS51257">
    <property type="entry name" value="PROKAR_LIPOPROTEIN"/>
    <property type="match status" value="1"/>
</dbReference>
<dbReference type="Gene3D" id="3.40.190.10">
    <property type="entry name" value="Periplasmic binding protein-like II"/>
    <property type="match status" value="2"/>
</dbReference>
<feature type="chain" id="PRO_5046964761" evidence="1">
    <location>
        <begin position="27"/>
        <end position="362"/>
    </location>
</feature>
<dbReference type="PANTHER" id="PTHR30024:SF48">
    <property type="entry name" value="ABC TRANSPORTER SUBSTRATE-BINDING PROTEIN"/>
    <property type="match status" value="1"/>
</dbReference>
<dbReference type="PANTHER" id="PTHR30024">
    <property type="entry name" value="ALIPHATIC SULFONATES-BINDING PROTEIN-RELATED"/>
    <property type="match status" value="1"/>
</dbReference>
<feature type="domain" description="SsuA/THI5-like" evidence="2">
    <location>
        <begin position="90"/>
        <end position="200"/>
    </location>
</feature>
<evidence type="ECO:0000313" key="4">
    <source>
        <dbReference type="Proteomes" id="UP001501414"/>
    </source>
</evidence>
<evidence type="ECO:0000259" key="2">
    <source>
        <dbReference type="Pfam" id="PF09084"/>
    </source>
</evidence>
<feature type="signal peptide" evidence="1">
    <location>
        <begin position="1"/>
        <end position="26"/>
    </location>
</feature>
<dbReference type="InterPro" id="IPR015168">
    <property type="entry name" value="SsuA/THI5"/>
</dbReference>
<dbReference type="EMBL" id="BAAAJK010000008">
    <property type="protein sequence ID" value="GAA1388434.1"/>
    <property type="molecule type" value="Genomic_DNA"/>
</dbReference>
<keyword evidence="4" id="KW-1185">Reference proteome</keyword>
<dbReference type="Pfam" id="PF09084">
    <property type="entry name" value="NMT1"/>
    <property type="match status" value="1"/>
</dbReference>
<evidence type="ECO:0000313" key="3">
    <source>
        <dbReference type="EMBL" id="GAA1388434.1"/>
    </source>
</evidence>
<gene>
    <name evidence="3" type="ORF">GCM10009613_25780</name>
</gene>
<keyword evidence="1" id="KW-0732">Signal</keyword>
<dbReference type="SUPFAM" id="SSF53850">
    <property type="entry name" value="Periplasmic binding protein-like II"/>
    <property type="match status" value="1"/>
</dbReference>
<accession>A0ABP4IHN0</accession>
<name>A0ABP4IHN0_9PSEU</name>